<dbReference type="EMBL" id="CP017831">
    <property type="protein sequence ID" value="AOZ96428.1"/>
    <property type="molecule type" value="Genomic_DNA"/>
</dbReference>
<feature type="coiled-coil region" evidence="5">
    <location>
        <begin position="106"/>
        <end position="133"/>
    </location>
</feature>
<evidence type="ECO:0000256" key="4">
    <source>
        <dbReference type="ARBA" id="ARBA00023014"/>
    </source>
</evidence>
<dbReference type="InterPro" id="IPR050572">
    <property type="entry name" value="Fe-S_Ferredoxin"/>
</dbReference>
<dbReference type="GO" id="GO:0051539">
    <property type="term" value="F:4 iron, 4 sulfur cluster binding"/>
    <property type="evidence" value="ECO:0007669"/>
    <property type="project" value="UniProtKB-KW"/>
</dbReference>
<proteinExistence type="predicted"/>
<keyword evidence="5" id="KW-0175">Coiled coil</keyword>
<dbReference type="RefSeq" id="WP_071176119.1">
    <property type="nucleotide sequence ID" value="NZ_CP017831.1"/>
</dbReference>
<dbReference type="InterPro" id="IPR017896">
    <property type="entry name" value="4Fe4S_Fe-S-bd"/>
</dbReference>
<protein>
    <submittedName>
        <fullName evidence="8">Ech hydrogenase subunit EchF</fullName>
    </submittedName>
</protein>
<feature type="domain" description="4Fe-4S ferredoxin-type" evidence="7">
    <location>
        <begin position="64"/>
        <end position="93"/>
    </location>
</feature>
<keyword evidence="1" id="KW-0004">4Fe-4S</keyword>
<dbReference type="Gene3D" id="3.30.70.3270">
    <property type="match status" value="1"/>
</dbReference>
<dbReference type="KEGG" id="bhu:bhn_I1395"/>
<evidence type="ECO:0000256" key="2">
    <source>
        <dbReference type="ARBA" id="ARBA00022723"/>
    </source>
</evidence>
<keyword evidence="9" id="KW-1185">Reference proteome</keyword>
<dbReference type="OrthoDB" id="9803192at2"/>
<evidence type="ECO:0000313" key="8">
    <source>
        <dbReference type="EMBL" id="AOZ96428.1"/>
    </source>
</evidence>
<dbReference type="PROSITE" id="PS51379">
    <property type="entry name" value="4FE4S_FER_2"/>
    <property type="match status" value="2"/>
</dbReference>
<keyword evidence="4" id="KW-0411">Iron-sulfur</keyword>
<dbReference type="PANTHER" id="PTHR43687">
    <property type="entry name" value="ADENYLYLSULFATE REDUCTASE, BETA SUBUNIT"/>
    <property type="match status" value="1"/>
</dbReference>
<gene>
    <name evidence="8" type="ORF">bhn_I1395</name>
</gene>
<evidence type="ECO:0000313" key="9">
    <source>
        <dbReference type="Proteomes" id="UP000179284"/>
    </source>
</evidence>
<dbReference type="PANTHER" id="PTHR43687:SF1">
    <property type="entry name" value="FERREDOXIN III"/>
    <property type="match status" value="1"/>
</dbReference>
<dbReference type="AlphaFoldDB" id="A0A1D9P1E5"/>
<dbReference type="Pfam" id="PF12838">
    <property type="entry name" value="Fer4_7"/>
    <property type="match status" value="1"/>
</dbReference>
<organism evidence="8 9">
    <name type="scientific">Butyrivibrio hungatei</name>
    <dbReference type="NCBI Taxonomy" id="185008"/>
    <lineage>
        <taxon>Bacteria</taxon>
        <taxon>Bacillati</taxon>
        <taxon>Bacillota</taxon>
        <taxon>Clostridia</taxon>
        <taxon>Lachnospirales</taxon>
        <taxon>Lachnospiraceae</taxon>
        <taxon>Butyrivibrio</taxon>
    </lineage>
</organism>
<dbReference type="Proteomes" id="UP000179284">
    <property type="component" value="Chromosome I"/>
</dbReference>
<accession>A0A1D9P1E5</accession>
<keyword evidence="2" id="KW-0479">Metal-binding</keyword>
<evidence type="ECO:0000256" key="3">
    <source>
        <dbReference type="ARBA" id="ARBA00023004"/>
    </source>
</evidence>
<sequence>MAIVSFKKTILRNLVSKPYTRKSEKEYPEGTRGHVENDMDLCVLCGLCSIKCPTHAITVDKVAKTWSIRPMSCIQCRCCVDNCPKKSLSMGLRFQEPGDEKVTKTFKQSEKAIAAQEALMKAAKERAAAAAAAKAAQAAQAAGNTEAPKAAPVTPTAQTTNTEEKKD</sequence>
<dbReference type="GO" id="GO:0046872">
    <property type="term" value="F:metal ion binding"/>
    <property type="evidence" value="ECO:0007669"/>
    <property type="project" value="UniProtKB-KW"/>
</dbReference>
<evidence type="ECO:0000256" key="5">
    <source>
        <dbReference type="SAM" id="Coils"/>
    </source>
</evidence>
<reference evidence="9" key="1">
    <citation type="submission" date="2016-10" db="EMBL/GenBank/DDBJ databases">
        <title>The complete genome sequence of the rumen bacterium Butyrivibrio hungatei MB2003.</title>
        <authorList>
            <person name="Palevich N."/>
            <person name="Kelly W.J."/>
            <person name="Leahy S.C."/>
            <person name="Altermann E."/>
            <person name="Rakonjac J."/>
            <person name="Attwood G.T."/>
        </authorList>
    </citation>
    <scope>NUCLEOTIDE SEQUENCE [LARGE SCALE GENOMIC DNA]</scope>
    <source>
        <strain evidence="9">MB2003</strain>
    </source>
</reference>
<evidence type="ECO:0000256" key="6">
    <source>
        <dbReference type="SAM" id="MobiDB-lite"/>
    </source>
</evidence>
<keyword evidence="3" id="KW-0408">Iron</keyword>
<feature type="region of interest" description="Disordered" evidence="6">
    <location>
        <begin position="134"/>
        <end position="167"/>
    </location>
</feature>
<evidence type="ECO:0000256" key="1">
    <source>
        <dbReference type="ARBA" id="ARBA00022485"/>
    </source>
</evidence>
<feature type="domain" description="4Fe-4S ferredoxin-type" evidence="7">
    <location>
        <begin position="33"/>
        <end position="62"/>
    </location>
</feature>
<dbReference type="PROSITE" id="PS00198">
    <property type="entry name" value="4FE4S_FER_1"/>
    <property type="match status" value="2"/>
</dbReference>
<name>A0A1D9P1E5_9FIRM</name>
<evidence type="ECO:0000259" key="7">
    <source>
        <dbReference type="PROSITE" id="PS51379"/>
    </source>
</evidence>
<dbReference type="SUPFAM" id="SSF54862">
    <property type="entry name" value="4Fe-4S ferredoxins"/>
    <property type="match status" value="1"/>
</dbReference>
<dbReference type="InterPro" id="IPR017900">
    <property type="entry name" value="4Fe4S_Fe_S_CS"/>
</dbReference>